<evidence type="ECO:0000256" key="1">
    <source>
        <dbReference type="SAM" id="MobiDB-lite"/>
    </source>
</evidence>
<feature type="compositionally biased region" description="Basic and acidic residues" evidence="1">
    <location>
        <begin position="97"/>
        <end position="111"/>
    </location>
</feature>
<evidence type="ECO:0000259" key="2">
    <source>
        <dbReference type="Pfam" id="PF24852"/>
    </source>
</evidence>
<dbReference type="EMBL" id="JBBWRZ010000002">
    <property type="protein sequence ID" value="KAK8244655.1"/>
    <property type="molecule type" value="Genomic_DNA"/>
</dbReference>
<reference evidence="3 4" key="1">
    <citation type="submission" date="2024-04" db="EMBL/GenBank/DDBJ databases">
        <title>Phyllosticta paracitricarpa is synonymous to the EU quarantine fungus P. citricarpa based on phylogenomic analyses.</title>
        <authorList>
            <consortium name="Lawrence Berkeley National Laboratory"/>
            <person name="Van Ingen-Buijs V.A."/>
            <person name="Van Westerhoven A.C."/>
            <person name="Haridas S."/>
            <person name="Skiadas P."/>
            <person name="Martin F."/>
            <person name="Groenewald J.Z."/>
            <person name="Crous P.W."/>
            <person name="Seidl M.F."/>
        </authorList>
    </citation>
    <scope>NUCLEOTIDE SEQUENCE [LARGE SCALE GENOMIC DNA]</scope>
    <source>
        <strain evidence="3 4">CBS 123374</strain>
    </source>
</reference>
<keyword evidence="4" id="KW-1185">Reference proteome</keyword>
<name>A0ABR1Z111_9PEZI</name>
<dbReference type="Proteomes" id="UP001492380">
    <property type="component" value="Unassembled WGS sequence"/>
</dbReference>
<comment type="caution">
    <text evidence="3">The sequence shown here is derived from an EMBL/GenBank/DDBJ whole genome shotgun (WGS) entry which is preliminary data.</text>
</comment>
<dbReference type="Pfam" id="PF24852">
    <property type="entry name" value="DUF7726"/>
    <property type="match status" value="1"/>
</dbReference>
<dbReference type="PANTHER" id="PTHR42339">
    <property type="entry name" value="HISTONE H1"/>
    <property type="match status" value="1"/>
</dbReference>
<proteinExistence type="predicted"/>
<feature type="region of interest" description="Disordered" evidence="1">
    <location>
        <begin position="64"/>
        <end position="111"/>
    </location>
</feature>
<sequence length="264" mass="29231">MTTENRRVLGDISNAPPPVPAIDLTGKAPNPPAKRPAPQDEPSGEEDDRPLWCIIEDRSMEGVDLDKDCNQQGLKLPTAGSKKQKTNSKEATPQASNDDKQTKTAKTKKESGAITAAHLADIKLPKEDVDDVEVYDSCDEIRKKINAHLRVPGVTQAQFCRDLAAQLHTPAKPTNIQSRQLTAFRDKKGPDAGNTSVVYYAAYIFFEKIRIKDGKPKSSHRLGMEKTWVGGMDIKRPAHKRSVWVGPNVKSVRQDQFGKFSVTY</sequence>
<accession>A0ABR1Z111</accession>
<organism evidence="3 4">
    <name type="scientific">Phyllosticta capitalensis</name>
    <dbReference type="NCBI Taxonomy" id="121624"/>
    <lineage>
        <taxon>Eukaryota</taxon>
        <taxon>Fungi</taxon>
        <taxon>Dikarya</taxon>
        <taxon>Ascomycota</taxon>
        <taxon>Pezizomycotina</taxon>
        <taxon>Dothideomycetes</taxon>
        <taxon>Dothideomycetes incertae sedis</taxon>
        <taxon>Botryosphaeriales</taxon>
        <taxon>Phyllostictaceae</taxon>
        <taxon>Phyllosticta</taxon>
    </lineage>
</organism>
<protein>
    <recommendedName>
        <fullName evidence="2">DUF7726 domain-containing protein</fullName>
    </recommendedName>
</protein>
<gene>
    <name evidence="3" type="ORF">HDK90DRAFT_547530</name>
</gene>
<dbReference type="InterPro" id="IPR056143">
    <property type="entry name" value="DUF7726"/>
</dbReference>
<dbReference type="PANTHER" id="PTHR42339:SF1">
    <property type="entry name" value="HISTONE H1"/>
    <property type="match status" value="1"/>
</dbReference>
<evidence type="ECO:0000313" key="3">
    <source>
        <dbReference type="EMBL" id="KAK8244655.1"/>
    </source>
</evidence>
<evidence type="ECO:0000313" key="4">
    <source>
        <dbReference type="Proteomes" id="UP001492380"/>
    </source>
</evidence>
<feature type="domain" description="DUF7726" evidence="2">
    <location>
        <begin position="133"/>
        <end position="215"/>
    </location>
</feature>
<feature type="region of interest" description="Disordered" evidence="1">
    <location>
        <begin position="1"/>
        <end position="52"/>
    </location>
</feature>